<keyword evidence="6 15" id="KW-0547">Nucleotide-binding</keyword>
<evidence type="ECO:0000256" key="8">
    <source>
        <dbReference type="ARBA" id="ARBA00022842"/>
    </source>
</evidence>
<feature type="region of interest" description="Disordered" evidence="18">
    <location>
        <begin position="16"/>
        <end position="47"/>
    </location>
</feature>
<dbReference type="InterPro" id="IPR008250">
    <property type="entry name" value="ATPase_P-typ_transduc_dom_A_sf"/>
</dbReference>
<comment type="catalytic activity">
    <reaction evidence="12 17">
        <text>ATP + H2O + phospholipidSide 1 = ADP + phosphate + phospholipidSide 2.</text>
        <dbReference type="EC" id="7.6.2.1"/>
    </reaction>
</comment>
<keyword evidence="8 16" id="KW-0460">Magnesium</keyword>
<dbReference type="GO" id="GO:0005524">
    <property type="term" value="F:ATP binding"/>
    <property type="evidence" value="ECO:0007669"/>
    <property type="project" value="UniProtKB-UniRule"/>
</dbReference>
<dbReference type="SFLD" id="SFLDF00027">
    <property type="entry name" value="p-type_atpase"/>
    <property type="match status" value="1"/>
</dbReference>
<evidence type="ECO:0000256" key="13">
    <source>
        <dbReference type="ARBA" id="ARBA00049128"/>
    </source>
</evidence>
<evidence type="ECO:0000259" key="19">
    <source>
        <dbReference type="Pfam" id="PF00122"/>
    </source>
</evidence>
<feature type="binding site" evidence="15">
    <location>
        <position position="621"/>
    </location>
    <ligand>
        <name>ATP</name>
        <dbReference type="ChEBI" id="CHEBI:30616"/>
    </ligand>
</feature>
<dbReference type="OrthoDB" id="377733at2759"/>
<dbReference type="InterPro" id="IPR023214">
    <property type="entry name" value="HAD_sf"/>
</dbReference>
<evidence type="ECO:0000256" key="6">
    <source>
        <dbReference type="ARBA" id="ARBA00022741"/>
    </source>
</evidence>
<dbReference type="PROSITE" id="PS00154">
    <property type="entry name" value="ATPASE_E1_E2"/>
    <property type="match status" value="1"/>
</dbReference>
<keyword evidence="23" id="KW-1185">Reference proteome</keyword>
<dbReference type="InterPro" id="IPR044492">
    <property type="entry name" value="P_typ_ATPase_HD_dom"/>
</dbReference>
<feature type="transmembrane region" description="Helical" evidence="17">
    <location>
        <begin position="1094"/>
        <end position="1118"/>
    </location>
</feature>
<dbReference type="GO" id="GO:0005802">
    <property type="term" value="C:trans-Golgi network"/>
    <property type="evidence" value="ECO:0007669"/>
    <property type="project" value="TreeGrafter"/>
</dbReference>
<feature type="binding site" evidence="16">
    <location>
        <position position="468"/>
    </location>
    <ligand>
        <name>Mg(2+)</name>
        <dbReference type="ChEBI" id="CHEBI:18420"/>
    </ligand>
</feature>
<feature type="binding site" evidence="16">
    <location>
        <position position="957"/>
    </location>
    <ligand>
        <name>Mg(2+)</name>
        <dbReference type="ChEBI" id="CHEBI:18420"/>
    </ligand>
</feature>
<proteinExistence type="inferred from homology"/>
<sequence length="1316" mass="149223">DNDEGLDQIFTPLMTQHPNWSTTFSDIQPTPQNMEKPSNKNKKTTQKTKNIKESLIDLLSRLLRRNRRNQDVRNRTIRISPEQPLPHIDPAINRPFIPNSITTTRYTLIDFLPKQLYAQFSKVANLYFLFVAILQMVPGWSPTGQFTTILPLAIFTSIAMAREGYDDLRRKRADQIENNATAQVLRVHRSVDHTTAVWQDIAWKDVHVGDLLRIQQNDWIPADCILIYSPNEEACGYVETAALDGESNLKKRHCVVSDGRFSTPEALARLAATISTELPNADLNNFNGHIEIDQDAAYPLTMENLFLRGTVLRNTPFVYGMVVFTGEESKIRMNLSRNVPTKAPSLQQRVNRVVIAIFIFVIALASICAALAFRWEANNKAATWYLSHSIDQARVVFQFIILFNTMIPISLYADDLKITMEMIKLVQAWLISNDVDMYYEETDTPPTAHTSTINEELGQVNFVFSDKTGTLTENLMVFRKLSCGGWAYLHDLDLIEKQSREGAVIQEIAQQVHRSATRISRNSLTQSLRRSMHNMIDQSSPQDEIEETMLLSELNSAPRLKVDSDIPKTTDLIQSIIKSPQEPLQRRLQFFLLAVALCHTVIPQVDQETGQINYQGASPDEFALVNAAKEMGYVVIERSARHVVLKKPRSVEPIRFEILNILEFSSKRKRMSIIIRLPDNRIVLFCKGADSIVLERSHIPAELVSPISPKEIKRAPWHAATTASSITADFDECNFTDISVEEERWEYARTIHHIQQFATEGLRTLLYAHRFMTQKEYDDWSLEYTKASLSIDDRQEKLFDAAEKIEVGLRITGATAIEDKLQEGVADTIDRIRRAGMRMWMLTGDKRETAINIGYSCRLIHNSSRLIYLEAGPQLESVMLQALQDVQTGQAANAVLIMDGITLSTIETDKEMLLLFCQLGCLCQSVICCRFSPAQKALVVKATRVAAPRAVTLAIGDGANDCAMIQEAHVGIGITGKEGMQAARASDYSMGQFRFLCKLLLVHGHWSYIRVSKFTLGTFFKCMTFYLTQGIFQLWTGFSGTSLYESWSLSFYNTLFSSLPVMMIGVFERDFRASTLIANPELYKIGQRSGAFNFVIFAKWVLSAWWYAACIVLIPLALNGTLFVPYDRHGHSALPPNEARLASLALFDGNFQLFSFGVMLYAITVVIVTLKVAYLECHTQTIITHLVAWAEIGCFVLYNLIYSYAYPASKSYDYAVRGEFVRLLKTPVFWLIIIFTVTIAIGPSVVGKAISDWVWPTEEVHFQELEKDDRISQLWEAEAKRQIVGVEKKTIVNNNAPTTSQRPSSRWQKLQFKRSY</sequence>
<comment type="catalytic activity">
    <reaction evidence="13">
        <text>a 1,2-diacyl-sn-glycero-3-phosphoethanolamine(out) + ATP + H2O = a 1,2-diacyl-sn-glycero-3-phosphoethanolamine(in) + ADP + phosphate + H(+)</text>
        <dbReference type="Rhea" id="RHEA:66132"/>
        <dbReference type="ChEBI" id="CHEBI:15377"/>
        <dbReference type="ChEBI" id="CHEBI:15378"/>
        <dbReference type="ChEBI" id="CHEBI:30616"/>
        <dbReference type="ChEBI" id="CHEBI:43474"/>
        <dbReference type="ChEBI" id="CHEBI:64612"/>
        <dbReference type="ChEBI" id="CHEBI:456216"/>
    </reaction>
    <physiologicalReaction direction="left-to-right" evidence="13">
        <dbReference type="Rhea" id="RHEA:66133"/>
    </physiologicalReaction>
</comment>
<dbReference type="InterPro" id="IPR023298">
    <property type="entry name" value="ATPase_P-typ_TM_dom_sf"/>
</dbReference>
<dbReference type="FunFam" id="3.40.50.1000:FF:000014">
    <property type="entry name" value="Phospholipid-transporting ATPase"/>
    <property type="match status" value="1"/>
</dbReference>
<evidence type="ECO:0000256" key="3">
    <source>
        <dbReference type="ARBA" id="ARBA00008109"/>
    </source>
</evidence>
<comment type="cofactor">
    <cofactor evidence="16">
        <name>Mg(2+)</name>
        <dbReference type="ChEBI" id="CHEBI:18420"/>
    </cofactor>
</comment>
<keyword evidence="11 17" id="KW-0472">Membrane</keyword>
<dbReference type="NCBIfam" id="TIGR01494">
    <property type="entry name" value="ATPase_P-type"/>
    <property type="match status" value="1"/>
</dbReference>
<dbReference type="SFLD" id="SFLDS00003">
    <property type="entry name" value="Haloacid_Dehalogenase"/>
    <property type="match status" value="1"/>
</dbReference>
<feature type="binding site" evidence="15">
    <location>
        <position position="466"/>
    </location>
    <ligand>
        <name>ATP</name>
        <dbReference type="ChEBI" id="CHEBI:30616"/>
    </ligand>
</feature>
<feature type="transmembrane region" description="Helical" evidence="17">
    <location>
        <begin position="1047"/>
        <end position="1067"/>
    </location>
</feature>
<evidence type="ECO:0000256" key="15">
    <source>
        <dbReference type="PIRSR" id="PIRSR606539-2"/>
    </source>
</evidence>
<feature type="compositionally biased region" description="Polar residues" evidence="18">
    <location>
        <begin position="1294"/>
        <end position="1308"/>
    </location>
</feature>
<dbReference type="InterPro" id="IPR059000">
    <property type="entry name" value="ATPase_P-type_domA"/>
</dbReference>
<dbReference type="SUPFAM" id="SSF56784">
    <property type="entry name" value="HAD-like"/>
    <property type="match status" value="1"/>
</dbReference>
<feature type="binding site" evidence="15">
    <location>
        <position position="763"/>
    </location>
    <ligand>
        <name>ATP</name>
        <dbReference type="ChEBI" id="CHEBI:30616"/>
    </ligand>
</feature>
<evidence type="ECO:0000313" key="22">
    <source>
        <dbReference type="EMBL" id="KAG2179181.1"/>
    </source>
</evidence>
<dbReference type="InterPro" id="IPR032631">
    <property type="entry name" value="P-type_ATPase_N"/>
</dbReference>
<dbReference type="GO" id="GO:0006892">
    <property type="term" value="P:post-Golgi vesicle-mediated transport"/>
    <property type="evidence" value="ECO:0007669"/>
    <property type="project" value="TreeGrafter"/>
</dbReference>
<dbReference type="GO" id="GO:0000287">
    <property type="term" value="F:magnesium ion binding"/>
    <property type="evidence" value="ECO:0007669"/>
    <property type="project" value="UniProtKB-UniRule"/>
</dbReference>
<dbReference type="InterPro" id="IPR018303">
    <property type="entry name" value="ATPase_P-typ_P_site"/>
</dbReference>
<dbReference type="Pfam" id="PF16212">
    <property type="entry name" value="PhoLip_ATPase_C"/>
    <property type="match status" value="1"/>
</dbReference>
<protein>
    <recommendedName>
        <fullName evidence="17">Phospholipid-transporting ATPase</fullName>
        <ecNumber evidence="17">7.6.2.1</ecNumber>
    </recommendedName>
</protein>
<keyword evidence="5 16" id="KW-0479">Metal-binding</keyword>
<feature type="binding site" evidence="15">
    <location>
        <position position="843"/>
    </location>
    <ligand>
        <name>ATP</name>
        <dbReference type="ChEBI" id="CHEBI:30616"/>
    </ligand>
</feature>
<organism evidence="22 23">
    <name type="scientific">Mortierella isabellina</name>
    <name type="common">Filamentous fungus</name>
    <name type="synonym">Umbelopsis isabellina</name>
    <dbReference type="NCBI Taxonomy" id="91625"/>
    <lineage>
        <taxon>Eukaryota</taxon>
        <taxon>Fungi</taxon>
        <taxon>Fungi incertae sedis</taxon>
        <taxon>Mucoromycota</taxon>
        <taxon>Mucoromycotina</taxon>
        <taxon>Umbelopsidomycetes</taxon>
        <taxon>Umbelopsidales</taxon>
        <taxon>Umbelopsidaceae</taxon>
        <taxon>Umbelopsis</taxon>
    </lineage>
</organism>
<dbReference type="InterPro" id="IPR032630">
    <property type="entry name" value="P_typ_ATPase_c"/>
</dbReference>
<feature type="binding site" evidence="15">
    <location>
        <position position="844"/>
    </location>
    <ligand>
        <name>ATP</name>
        <dbReference type="ChEBI" id="CHEBI:30616"/>
    </ligand>
</feature>
<feature type="domain" description="P-type ATPase N-terminal" evidence="20">
    <location>
        <begin position="93"/>
        <end position="149"/>
    </location>
</feature>
<feature type="binding site" evidence="15">
    <location>
        <position position="845"/>
    </location>
    <ligand>
        <name>ATP</name>
        <dbReference type="ChEBI" id="CHEBI:30616"/>
    </ligand>
</feature>
<dbReference type="Gene3D" id="2.70.150.10">
    <property type="entry name" value="Calcium-transporting ATPase, cytoplasmic transduction domain A"/>
    <property type="match status" value="1"/>
</dbReference>
<dbReference type="GO" id="GO:0016887">
    <property type="term" value="F:ATP hydrolysis activity"/>
    <property type="evidence" value="ECO:0007669"/>
    <property type="project" value="InterPro"/>
</dbReference>
<evidence type="ECO:0000259" key="20">
    <source>
        <dbReference type="Pfam" id="PF16209"/>
    </source>
</evidence>
<keyword evidence="4 17" id="KW-0812">Transmembrane</keyword>
<evidence type="ECO:0000256" key="11">
    <source>
        <dbReference type="ARBA" id="ARBA00023136"/>
    </source>
</evidence>
<feature type="active site" description="4-aspartylphosphate intermediate" evidence="14">
    <location>
        <position position="466"/>
    </location>
</feature>
<dbReference type="EC" id="7.6.2.1" evidence="17"/>
<comment type="subcellular location">
    <subcellularLocation>
        <location evidence="2">Endomembrane system</location>
    </subcellularLocation>
    <subcellularLocation>
        <location evidence="1 17">Membrane</location>
        <topology evidence="1 17">Multi-pass membrane protein</topology>
    </subcellularLocation>
</comment>
<dbReference type="PANTHER" id="PTHR24092">
    <property type="entry name" value="PROBABLE PHOSPHOLIPID-TRANSPORTING ATPASE"/>
    <property type="match status" value="1"/>
</dbReference>
<keyword evidence="9 17" id="KW-1278">Translocase</keyword>
<evidence type="ECO:0000256" key="4">
    <source>
        <dbReference type="ARBA" id="ARBA00022692"/>
    </source>
</evidence>
<dbReference type="Gene3D" id="3.40.1110.10">
    <property type="entry name" value="Calcium-transporting ATPase, cytoplasmic domain N"/>
    <property type="match status" value="1"/>
</dbReference>
<name>A0A8H7UB84_MORIS</name>
<dbReference type="GO" id="GO:0032456">
    <property type="term" value="P:endocytic recycling"/>
    <property type="evidence" value="ECO:0007669"/>
    <property type="project" value="TreeGrafter"/>
</dbReference>
<keyword evidence="10 17" id="KW-1133">Transmembrane helix</keyword>
<dbReference type="PANTHER" id="PTHR24092:SF174">
    <property type="entry name" value="PHOSPHOLIPID-TRANSPORTING ATPASE DNF3-RELATED"/>
    <property type="match status" value="1"/>
</dbReference>
<evidence type="ECO:0000256" key="5">
    <source>
        <dbReference type="ARBA" id="ARBA00022723"/>
    </source>
</evidence>
<gene>
    <name evidence="22" type="ORF">INT43_002031</name>
</gene>
<dbReference type="InterPro" id="IPR001757">
    <property type="entry name" value="P_typ_ATPase"/>
</dbReference>
<feature type="transmembrane region" description="Helical" evidence="17">
    <location>
        <begin position="1153"/>
        <end position="1174"/>
    </location>
</feature>
<evidence type="ECO:0000313" key="23">
    <source>
        <dbReference type="Proteomes" id="UP000654370"/>
    </source>
</evidence>
<feature type="binding site" evidence="15">
    <location>
        <position position="468"/>
    </location>
    <ligand>
        <name>ATP</name>
        <dbReference type="ChEBI" id="CHEBI:30616"/>
    </ligand>
</feature>
<feature type="region of interest" description="Disordered" evidence="18">
    <location>
        <begin position="1294"/>
        <end position="1316"/>
    </location>
</feature>
<feature type="binding site" evidence="15">
    <location>
        <position position="961"/>
    </location>
    <ligand>
        <name>ATP</name>
        <dbReference type="ChEBI" id="CHEBI:30616"/>
    </ligand>
</feature>
<dbReference type="InterPro" id="IPR036412">
    <property type="entry name" value="HAD-like_sf"/>
</dbReference>
<feature type="transmembrane region" description="Helical" evidence="17">
    <location>
        <begin position="1227"/>
        <end position="1246"/>
    </location>
</feature>
<dbReference type="PRINTS" id="PR00119">
    <property type="entry name" value="CATATPASE"/>
</dbReference>
<dbReference type="EMBL" id="JAEPQZ010000007">
    <property type="protein sequence ID" value="KAG2179181.1"/>
    <property type="molecule type" value="Genomic_DNA"/>
</dbReference>
<feature type="binding site" evidence="15">
    <location>
        <position position="664"/>
    </location>
    <ligand>
        <name>ATP</name>
        <dbReference type="ChEBI" id="CHEBI:30616"/>
    </ligand>
</feature>
<evidence type="ECO:0000256" key="1">
    <source>
        <dbReference type="ARBA" id="ARBA00004141"/>
    </source>
</evidence>
<evidence type="ECO:0000256" key="14">
    <source>
        <dbReference type="PIRSR" id="PIRSR606539-1"/>
    </source>
</evidence>
<dbReference type="NCBIfam" id="TIGR01652">
    <property type="entry name" value="ATPase-Plipid"/>
    <property type="match status" value="2"/>
</dbReference>
<feature type="binding site" evidence="15">
    <location>
        <position position="936"/>
    </location>
    <ligand>
        <name>ATP</name>
        <dbReference type="ChEBI" id="CHEBI:30616"/>
    </ligand>
</feature>
<dbReference type="SUPFAM" id="SSF81665">
    <property type="entry name" value="Calcium ATPase, transmembrane domain M"/>
    <property type="match status" value="1"/>
</dbReference>
<feature type="domain" description="P-type ATPase C-terminal" evidence="21">
    <location>
        <begin position="983"/>
        <end position="1257"/>
    </location>
</feature>
<dbReference type="SFLD" id="SFLDG00002">
    <property type="entry name" value="C1.7:_P-type_atpase_like"/>
    <property type="match status" value="1"/>
</dbReference>
<evidence type="ECO:0000259" key="21">
    <source>
        <dbReference type="Pfam" id="PF16212"/>
    </source>
</evidence>
<feature type="compositionally biased region" description="Polar residues" evidence="18">
    <location>
        <begin position="16"/>
        <end position="36"/>
    </location>
</feature>
<dbReference type="InterPro" id="IPR023299">
    <property type="entry name" value="ATPase_P-typ_cyto_dom_N"/>
</dbReference>
<feature type="non-terminal residue" evidence="22">
    <location>
        <position position="1"/>
    </location>
</feature>
<accession>A0A8H7UB84</accession>
<feature type="binding site" evidence="16">
    <location>
        <position position="961"/>
    </location>
    <ligand>
        <name>Mg(2+)</name>
        <dbReference type="ChEBI" id="CHEBI:18420"/>
    </ligand>
</feature>
<feature type="domain" description="P-type ATPase A" evidence="19">
    <location>
        <begin position="197"/>
        <end position="251"/>
    </location>
</feature>
<feature type="binding site" evidence="15">
    <location>
        <position position="930"/>
    </location>
    <ligand>
        <name>ATP</name>
        <dbReference type="ChEBI" id="CHEBI:30616"/>
    </ligand>
</feature>
<dbReference type="GO" id="GO:0005886">
    <property type="term" value="C:plasma membrane"/>
    <property type="evidence" value="ECO:0007669"/>
    <property type="project" value="TreeGrafter"/>
</dbReference>
<feature type="transmembrane region" description="Helical" evidence="17">
    <location>
        <begin position="395"/>
        <end position="413"/>
    </location>
</feature>
<feature type="binding site" evidence="15">
    <location>
        <position position="687"/>
    </location>
    <ligand>
        <name>ATP</name>
        <dbReference type="ChEBI" id="CHEBI:30616"/>
    </ligand>
</feature>
<dbReference type="Pfam" id="PF13246">
    <property type="entry name" value="Cation_ATPase"/>
    <property type="match status" value="1"/>
</dbReference>
<feature type="transmembrane region" description="Helical" evidence="17">
    <location>
        <begin position="1186"/>
        <end position="1207"/>
    </location>
</feature>
<evidence type="ECO:0000256" key="2">
    <source>
        <dbReference type="ARBA" id="ARBA00004308"/>
    </source>
</evidence>
<dbReference type="SUPFAM" id="SSF81660">
    <property type="entry name" value="Metal cation-transporting ATPase, ATP-binding domain N"/>
    <property type="match status" value="1"/>
</dbReference>
<dbReference type="Pfam" id="PF16209">
    <property type="entry name" value="PhoLip_ATPase_N"/>
    <property type="match status" value="1"/>
</dbReference>
<dbReference type="SUPFAM" id="SSF81653">
    <property type="entry name" value="Calcium ATPase, transduction domain A"/>
    <property type="match status" value="1"/>
</dbReference>
<dbReference type="GO" id="GO:0140326">
    <property type="term" value="F:ATPase-coupled intramembrane lipid transporter activity"/>
    <property type="evidence" value="ECO:0007669"/>
    <property type="project" value="UniProtKB-EC"/>
</dbReference>
<feature type="binding site" evidence="15">
    <location>
        <position position="467"/>
    </location>
    <ligand>
        <name>ATP</name>
        <dbReference type="ChEBI" id="CHEBI:30616"/>
    </ligand>
</feature>
<feature type="binding site" evidence="16">
    <location>
        <position position="466"/>
    </location>
    <ligand>
        <name>Mg(2+)</name>
        <dbReference type="ChEBI" id="CHEBI:18420"/>
    </ligand>
</feature>
<evidence type="ECO:0000256" key="9">
    <source>
        <dbReference type="ARBA" id="ARBA00022967"/>
    </source>
</evidence>
<evidence type="ECO:0000256" key="16">
    <source>
        <dbReference type="PIRSR" id="PIRSR606539-3"/>
    </source>
</evidence>
<keyword evidence="7 15" id="KW-0067">ATP-binding</keyword>
<dbReference type="Proteomes" id="UP000654370">
    <property type="component" value="Unassembled WGS sequence"/>
</dbReference>
<evidence type="ECO:0000256" key="18">
    <source>
        <dbReference type="SAM" id="MobiDB-lite"/>
    </source>
</evidence>
<dbReference type="Pfam" id="PF00122">
    <property type="entry name" value="E1-E2_ATPase"/>
    <property type="match status" value="1"/>
</dbReference>
<feature type="binding site" evidence="15">
    <location>
        <position position="960"/>
    </location>
    <ligand>
        <name>ATP</name>
        <dbReference type="ChEBI" id="CHEBI:30616"/>
    </ligand>
</feature>
<evidence type="ECO:0000256" key="12">
    <source>
        <dbReference type="ARBA" id="ARBA00034036"/>
    </source>
</evidence>
<reference evidence="22" key="1">
    <citation type="submission" date="2020-12" db="EMBL/GenBank/DDBJ databases">
        <title>Metabolic potential, ecology and presence of endohyphal bacteria is reflected in genomic diversity of Mucoromycotina.</title>
        <authorList>
            <person name="Muszewska A."/>
            <person name="Okrasinska A."/>
            <person name="Steczkiewicz K."/>
            <person name="Drgas O."/>
            <person name="Orlowska M."/>
            <person name="Perlinska-Lenart U."/>
            <person name="Aleksandrzak-Piekarczyk T."/>
            <person name="Szatraj K."/>
            <person name="Zielenkiewicz U."/>
            <person name="Pilsyk S."/>
            <person name="Malc E."/>
            <person name="Mieczkowski P."/>
            <person name="Kruszewska J.S."/>
            <person name="Biernat P."/>
            <person name="Pawlowska J."/>
        </authorList>
    </citation>
    <scope>NUCLEOTIDE SEQUENCE</scope>
    <source>
        <strain evidence="22">WA0000067209</strain>
    </source>
</reference>
<dbReference type="InterPro" id="IPR006539">
    <property type="entry name" value="P-type_ATPase_IV"/>
</dbReference>
<comment type="similarity">
    <text evidence="3 17">Belongs to the cation transport ATPase (P-type) (TC 3.A.3) family. Type IV subfamily.</text>
</comment>
<evidence type="ECO:0000256" key="10">
    <source>
        <dbReference type="ARBA" id="ARBA00022989"/>
    </source>
</evidence>
<dbReference type="GO" id="GO:0045332">
    <property type="term" value="P:phospholipid translocation"/>
    <property type="evidence" value="ECO:0007669"/>
    <property type="project" value="TreeGrafter"/>
</dbReference>
<evidence type="ECO:0000256" key="7">
    <source>
        <dbReference type="ARBA" id="ARBA00022840"/>
    </source>
</evidence>
<comment type="caution">
    <text evidence="22">The sequence shown here is derived from an EMBL/GenBank/DDBJ whole genome shotgun (WGS) entry which is preliminary data.</text>
</comment>
<evidence type="ECO:0000256" key="17">
    <source>
        <dbReference type="RuleBase" id="RU362033"/>
    </source>
</evidence>
<feature type="transmembrane region" description="Helical" evidence="17">
    <location>
        <begin position="353"/>
        <end position="375"/>
    </location>
</feature>
<dbReference type="Gene3D" id="3.40.50.1000">
    <property type="entry name" value="HAD superfamily/HAD-like"/>
    <property type="match status" value="1"/>
</dbReference>